<name>A0A2P2C031_9ZZZZ</name>
<accession>A0A2P2C031</accession>
<proteinExistence type="predicted"/>
<dbReference type="InterPro" id="IPR018764">
    <property type="entry name" value="RskA_C"/>
</dbReference>
<keyword evidence="1" id="KW-0472">Membrane</keyword>
<dbReference type="AlphaFoldDB" id="A0A2P2C031"/>
<dbReference type="Pfam" id="PF10099">
    <property type="entry name" value="RskA_C"/>
    <property type="match status" value="1"/>
</dbReference>
<keyword evidence="1" id="KW-0812">Transmembrane</keyword>
<keyword evidence="1" id="KW-1133">Transmembrane helix</keyword>
<dbReference type="EMBL" id="CZKA01000020">
    <property type="protein sequence ID" value="CUR55387.1"/>
    <property type="molecule type" value="Genomic_DNA"/>
</dbReference>
<feature type="transmembrane region" description="Helical" evidence="1">
    <location>
        <begin position="87"/>
        <end position="109"/>
    </location>
</feature>
<feature type="domain" description="Anti-sigma K factor RskA C-terminal" evidence="2">
    <location>
        <begin position="90"/>
        <end position="215"/>
    </location>
</feature>
<reference evidence="3" key="1">
    <citation type="submission" date="2015-08" db="EMBL/GenBank/DDBJ databases">
        <authorList>
            <person name="Babu N.S."/>
            <person name="Beckwith C.J."/>
            <person name="Beseler K.G."/>
            <person name="Brison A."/>
            <person name="Carone J.V."/>
            <person name="Caskin T.P."/>
            <person name="Diamond M."/>
            <person name="Durham M.E."/>
            <person name="Foxe J.M."/>
            <person name="Go M."/>
            <person name="Henderson B.A."/>
            <person name="Jones I.B."/>
            <person name="McGettigan J.A."/>
            <person name="Micheletti S.J."/>
            <person name="Nasrallah M.E."/>
            <person name="Ortiz D."/>
            <person name="Piller C.R."/>
            <person name="Privatt S.R."/>
            <person name="Schneider S.L."/>
            <person name="Sharp S."/>
            <person name="Smith T.C."/>
            <person name="Stanton J.D."/>
            <person name="Ullery H.E."/>
            <person name="Wilson R.J."/>
            <person name="Serrano M.G."/>
            <person name="Buck G."/>
            <person name="Lee V."/>
            <person name="Wang Y."/>
            <person name="Carvalho R."/>
            <person name="Voegtly L."/>
            <person name="Shi R."/>
            <person name="Duckworth R."/>
            <person name="Johnson A."/>
            <person name="Loviza R."/>
            <person name="Walstead R."/>
            <person name="Shah Z."/>
            <person name="Kiflezghi M."/>
            <person name="Wade K."/>
            <person name="Ball S.L."/>
            <person name="Bradley K.W."/>
            <person name="Asai D.J."/>
            <person name="Bowman C.A."/>
            <person name="Russell D.A."/>
            <person name="Pope W.H."/>
            <person name="Jacobs-Sera D."/>
            <person name="Hendrix R.W."/>
            <person name="Hatfull G.F."/>
        </authorList>
    </citation>
    <scope>NUCLEOTIDE SEQUENCE</scope>
</reference>
<evidence type="ECO:0000256" key="1">
    <source>
        <dbReference type="SAM" id="Phobius"/>
    </source>
</evidence>
<evidence type="ECO:0000313" key="3">
    <source>
        <dbReference type="EMBL" id="CUR55387.1"/>
    </source>
</evidence>
<dbReference type="GO" id="GO:0005886">
    <property type="term" value="C:plasma membrane"/>
    <property type="evidence" value="ECO:0007669"/>
    <property type="project" value="InterPro"/>
</dbReference>
<dbReference type="Gene3D" id="1.10.10.1320">
    <property type="entry name" value="Anti-sigma factor, zinc-finger domain"/>
    <property type="match status" value="1"/>
</dbReference>
<protein>
    <recommendedName>
        <fullName evidence="2">Anti-sigma K factor RskA C-terminal domain-containing protein</fullName>
    </recommendedName>
</protein>
<sequence length="232" mass="24521">MNFDDEHLDLSGLLLGELTNADVAVAAEHLDDCGACRSELAELAVGHALLASAARTLGGLTAVRPNPTQELPARVSPARRARHRRQLLVMAAVAVAVIGVGLAGVLRWGSEREPTRQEPFAEATLEPLDGSGAGVVLMVHEPASTTRMTIETSDLPKLRADKFYYAWLLDPETNKMLPLGQVGPGGVASFTLDDGLLRRYSAVDVSLESDDGDPQHSVTSVLRASYAGSGSA</sequence>
<dbReference type="InterPro" id="IPR041916">
    <property type="entry name" value="Anti_sigma_zinc_sf"/>
</dbReference>
<gene>
    <name evidence="3" type="ORF">NOCA2270022</name>
</gene>
<evidence type="ECO:0000259" key="2">
    <source>
        <dbReference type="Pfam" id="PF10099"/>
    </source>
</evidence>
<organism evidence="3">
    <name type="scientific">metagenome</name>
    <dbReference type="NCBI Taxonomy" id="256318"/>
    <lineage>
        <taxon>unclassified sequences</taxon>
        <taxon>metagenomes</taxon>
    </lineage>
</organism>